<dbReference type="FunFam" id="1.10.150.510:FF:000002">
    <property type="entry name" value="Receptor activity-modifying protein 1"/>
    <property type="match status" value="1"/>
</dbReference>
<evidence type="ECO:0000256" key="7">
    <source>
        <dbReference type="ARBA" id="ARBA00022989"/>
    </source>
</evidence>
<keyword evidence="3" id="KW-0813">Transport</keyword>
<comment type="subcellular location">
    <subcellularLocation>
        <location evidence="1">Cell membrane</location>
        <topology evidence="1">Single-pass type I membrane protein</topology>
    </subcellularLocation>
</comment>
<keyword evidence="5 14" id="KW-0812">Transmembrane</keyword>
<dbReference type="InterPro" id="IPR006985">
    <property type="entry name" value="RAMP"/>
</dbReference>
<dbReference type="GO" id="GO:0006816">
    <property type="term" value="P:calcium ion transport"/>
    <property type="evidence" value="ECO:0007669"/>
    <property type="project" value="TreeGrafter"/>
</dbReference>
<dbReference type="Pfam" id="PF04901">
    <property type="entry name" value="RAMP"/>
    <property type="match status" value="1"/>
</dbReference>
<dbReference type="CTD" id="10267"/>
<dbReference type="InterPro" id="IPR038126">
    <property type="entry name" value="RAMP_sf"/>
</dbReference>
<evidence type="ECO:0000256" key="1">
    <source>
        <dbReference type="ARBA" id="ARBA00004251"/>
    </source>
</evidence>
<evidence type="ECO:0000256" key="14">
    <source>
        <dbReference type="SAM" id="Phobius"/>
    </source>
</evidence>
<protein>
    <recommendedName>
        <fullName evidence="11">Receptor activity-modifying protein 1</fullName>
    </recommendedName>
</protein>
<feature type="transmembrane region" description="Helical" evidence="14">
    <location>
        <begin position="116"/>
        <end position="139"/>
    </location>
</feature>
<dbReference type="RefSeq" id="XP_022423801.1">
    <property type="nucleotide sequence ID" value="XM_022568093.1"/>
</dbReference>
<keyword evidence="7 14" id="KW-1133">Transmembrane helix</keyword>
<name>A0A2Y9MSA5_DELLE</name>
<evidence type="ECO:0000256" key="10">
    <source>
        <dbReference type="ARBA" id="ARBA00023170"/>
    </source>
</evidence>
<keyword evidence="16" id="KW-1185">Reference proteome</keyword>
<dbReference type="PROSITE" id="PS51257">
    <property type="entry name" value="PROKAR_LIPOPROTEIN"/>
    <property type="match status" value="1"/>
</dbReference>
<evidence type="ECO:0000256" key="2">
    <source>
        <dbReference type="ARBA" id="ARBA00007087"/>
    </source>
</evidence>
<dbReference type="AlphaFoldDB" id="A0A2Y9MSA5"/>
<dbReference type="PANTHER" id="PTHR14076:SF3">
    <property type="entry name" value="RECEPTOR ACTIVITY-MODIFYING PROTEIN 1"/>
    <property type="match status" value="1"/>
</dbReference>
<dbReference type="GO" id="GO:0031623">
    <property type="term" value="P:receptor internalization"/>
    <property type="evidence" value="ECO:0007669"/>
    <property type="project" value="TreeGrafter"/>
</dbReference>
<keyword evidence="8 14" id="KW-0472">Membrane</keyword>
<dbReference type="KEGG" id="dle:111171974"/>
<dbReference type="GO" id="GO:0009986">
    <property type="term" value="C:cell surface"/>
    <property type="evidence" value="ECO:0007669"/>
    <property type="project" value="TreeGrafter"/>
</dbReference>
<evidence type="ECO:0000256" key="8">
    <source>
        <dbReference type="ARBA" id="ARBA00023136"/>
    </source>
</evidence>
<dbReference type="FunCoup" id="A0A2Y9MSA5">
    <property type="interactions" value="36"/>
</dbReference>
<keyword evidence="4" id="KW-1003">Cell membrane</keyword>
<dbReference type="GO" id="GO:0072659">
    <property type="term" value="P:protein localization to plasma membrane"/>
    <property type="evidence" value="ECO:0007669"/>
    <property type="project" value="TreeGrafter"/>
</dbReference>
<reference evidence="17" key="1">
    <citation type="submission" date="2025-08" db="UniProtKB">
        <authorList>
            <consortium name="RefSeq"/>
        </authorList>
    </citation>
    <scope>IDENTIFICATION</scope>
    <source>
        <tissue evidence="17">Blood</tissue>
    </source>
</reference>
<dbReference type="InParanoid" id="A0A2Y9MSA5"/>
<dbReference type="GO" id="GO:0015026">
    <property type="term" value="F:coreceptor activity"/>
    <property type="evidence" value="ECO:0007669"/>
    <property type="project" value="InterPro"/>
</dbReference>
<sequence length="148" mass="16770">MARGLRGLPRRGLWLLLVSHLFMATACQDATFSTLLHELCLAQFQVDMEAVGRPLWCDWGKTIGSYEELSDCTRHVAQKLDCFWPNAAVDRFFLSVHQHYFRDCPVSGRALQDPPSSVLCPFIVVPILVTLLVTALVVWRSRRLEGIV</sequence>
<comment type="subunit">
    <text evidence="13">Heterodimer of CALCRL and RAMP1; the interaction induces allosteric modulation of CALCRL function and CGRP1/CALCA and CGRP2/CALCB ligand specificity. Heterodimer of CALCR and RAMP1; interaction forms the AMYR1 receptor complex for amylin/IAPP and CGRP1/CALCA ligands.</text>
</comment>
<evidence type="ECO:0000256" key="12">
    <source>
        <dbReference type="ARBA" id="ARBA00049570"/>
    </source>
</evidence>
<evidence type="ECO:0000313" key="16">
    <source>
        <dbReference type="Proteomes" id="UP000248483"/>
    </source>
</evidence>
<evidence type="ECO:0000256" key="3">
    <source>
        <dbReference type="ARBA" id="ARBA00022448"/>
    </source>
</evidence>
<feature type="signal peptide" evidence="15">
    <location>
        <begin position="1"/>
        <end position="27"/>
    </location>
</feature>
<dbReference type="STRING" id="9749.A0A2Y9MSA5"/>
<evidence type="ECO:0000313" key="17">
    <source>
        <dbReference type="RefSeq" id="XP_022423801.1"/>
    </source>
</evidence>
<evidence type="ECO:0000256" key="11">
    <source>
        <dbReference type="ARBA" id="ARBA00041071"/>
    </source>
</evidence>
<dbReference type="Proteomes" id="UP000248483">
    <property type="component" value="Unplaced"/>
</dbReference>
<evidence type="ECO:0000256" key="15">
    <source>
        <dbReference type="SAM" id="SignalP"/>
    </source>
</evidence>
<dbReference type="GO" id="GO:0008277">
    <property type="term" value="P:regulation of G protein-coupled receptor signaling pathway"/>
    <property type="evidence" value="ECO:0007669"/>
    <property type="project" value="InterPro"/>
</dbReference>
<gene>
    <name evidence="17" type="primary">RAMP1</name>
</gene>
<dbReference type="GeneID" id="111171974"/>
<keyword evidence="9" id="KW-1015">Disulfide bond</keyword>
<keyword evidence="10 17" id="KW-0675">Receptor</keyword>
<accession>A0A2Y9MSA5</accession>
<dbReference type="Gene3D" id="1.10.150.510">
    <property type="entry name" value="Receptor activity modifying family"/>
    <property type="match status" value="1"/>
</dbReference>
<dbReference type="GO" id="GO:0005886">
    <property type="term" value="C:plasma membrane"/>
    <property type="evidence" value="ECO:0007669"/>
    <property type="project" value="UniProtKB-SubCell"/>
</dbReference>
<proteinExistence type="inferred from homology"/>
<dbReference type="GO" id="GO:0006886">
    <property type="term" value="P:intracellular protein transport"/>
    <property type="evidence" value="ECO:0007669"/>
    <property type="project" value="InterPro"/>
</dbReference>
<dbReference type="PANTHER" id="PTHR14076">
    <property type="entry name" value="RECEPTOR ACTIVITY MODIFYING PROTEIN RAMP"/>
    <property type="match status" value="1"/>
</dbReference>
<evidence type="ECO:0000256" key="6">
    <source>
        <dbReference type="ARBA" id="ARBA00022729"/>
    </source>
</evidence>
<organism evidence="16 17">
    <name type="scientific">Delphinapterus leucas</name>
    <name type="common">Beluga whale</name>
    <dbReference type="NCBI Taxonomy" id="9749"/>
    <lineage>
        <taxon>Eukaryota</taxon>
        <taxon>Metazoa</taxon>
        <taxon>Chordata</taxon>
        <taxon>Craniata</taxon>
        <taxon>Vertebrata</taxon>
        <taxon>Euteleostomi</taxon>
        <taxon>Mammalia</taxon>
        <taxon>Eutheria</taxon>
        <taxon>Laurasiatheria</taxon>
        <taxon>Artiodactyla</taxon>
        <taxon>Whippomorpha</taxon>
        <taxon>Cetacea</taxon>
        <taxon>Odontoceti</taxon>
        <taxon>Monodontidae</taxon>
        <taxon>Delphinapterus</taxon>
    </lineage>
</organism>
<evidence type="ECO:0000256" key="9">
    <source>
        <dbReference type="ARBA" id="ARBA00023157"/>
    </source>
</evidence>
<evidence type="ECO:0000256" key="5">
    <source>
        <dbReference type="ARBA" id="ARBA00022692"/>
    </source>
</evidence>
<dbReference type="GO" id="GO:0043235">
    <property type="term" value="C:receptor complex"/>
    <property type="evidence" value="ECO:0007669"/>
    <property type="project" value="TreeGrafter"/>
</dbReference>
<dbReference type="GO" id="GO:0007186">
    <property type="term" value="P:G protein-coupled receptor signaling pathway"/>
    <property type="evidence" value="ECO:0007669"/>
    <property type="project" value="TreeGrafter"/>
</dbReference>
<dbReference type="GO" id="GO:0032870">
    <property type="term" value="P:cellular response to hormone stimulus"/>
    <property type="evidence" value="ECO:0007669"/>
    <property type="project" value="TreeGrafter"/>
</dbReference>
<comment type="function">
    <text evidence="12">Accessory protein that interacts with and modulates the function of G-protein coupled receptors including calcitonin gene-related peptide type 1 receptor (CALCRL) and calcitonin receptor (CALCR). Required for the transport of CALCRL to the plasma membrane. Together with CALCRL, form the receptor complex for the calcitonin gene-related peptides CGRP1/CALCA and CGRP2/CALCB. Together with CALCR, form the AMYR1 receptor complex for amylin/IAPP and CGRP1/CALCA.</text>
</comment>
<evidence type="ECO:0000256" key="4">
    <source>
        <dbReference type="ARBA" id="ARBA00022475"/>
    </source>
</evidence>
<keyword evidence="6 15" id="KW-0732">Signal</keyword>
<feature type="chain" id="PRO_5015916436" description="Receptor activity-modifying protein 1" evidence="15">
    <location>
        <begin position="28"/>
        <end position="148"/>
    </location>
</feature>
<comment type="similarity">
    <text evidence="2">Belongs to the RAMP family.</text>
</comment>
<evidence type="ECO:0000256" key="13">
    <source>
        <dbReference type="ARBA" id="ARBA00049674"/>
    </source>
</evidence>